<dbReference type="EMBL" id="MCFC01000012">
    <property type="protein sequence ID" value="ORY31970.1"/>
    <property type="molecule type" value="Genomic_DNA"/>
</dbReference>
<evidence type="ECO:0000313" key="10">
    <source>
        <dbReference type="Proteomes" id="UP000193986"/>
    </source>
</evidence>
<dbReference type="InterPro" id="IPR000473">
    <property type="entry name" value="Ribosomal_bL36"/>
</dbReference>
<evidence type="ECO:0000256" key="1">
    <source>
        <dbReference type="ARBA" id="ARBA00004173"/>
    </source>
</evidence>
<comment type="caution">
    <text evidence="9">The sequence shown here is derived from an EMBL/GenBank/DDBJ whole genome shotgun (WGS) entry which is preliminary data.</text>
</comment>
<dbReference type="HAMAP" id="MF_00251">
    <property type="entry name" value="Ribosomal_bL36"/>
    <property type="match status" value="1"/>
</dbReference>
<organism evidence="9 10">
    <name type="scientific">Naematelia encephala</name>
    <dbReference type="NCBI Taxonomy" id="71784"/>
    <lineage>
        <taxon>Eukaryota</taxon>
        <taxon>Fungi</taxon>
        <taxon>Dikarya</taxon>
        <taxon>Basidiomycota</taxon>
        <taxon>Agaricomycotina</taxon>
        <taxon>Tremellomycetes</taxon>
        <taxon>Tremellales</taxon>
        <taxon>Naemateliaceae</taxon>
        <taxon>Naematelia</taxon>
    </lineage>
</organism>
<name>A0A1Y2BBR3_9TREE</name>
<comment type="subcellular location">
    <subcellularLocation>
        <location evidence="1">Mitochondrion</location>
    </subcellularLocation>
</comment>
<evidence type="ECO:0000313" key="9">
    <source>
        <dbReference type="EMBL" id="ORY31970.1"/>
    </source>
</evidence>
<evidence type="ECO:0000256" key="7">
    <source>
        <dbReference type="RuleBase" id="RU000570"/>
    </source>
</evidence>
<dbReference type="InParanoid" id="A0A1Y2BBR3"/>
<accession>A0A1Y2BBR3</accession>
<keyword evidence="4 7" id="KW-0689">Ribosomal protein</keyword>
<dbReference type="OrthoDB" id="10265903at2759"/>
<evidence type="ECO:0000256" key="5">
    <source>
        <dbReference type="ARBA" id="ARBA00023128"/>
    </source>
</evidence>
<feature type="region of interest" description="Disordered" evidence="8">
    <location>
        <begin position="1"/>
        <end position="36"/>
    </location>
</feature>
<evidence type="ECO:0000256" key="4">
    <source>
        <dbReference type="ARBA" id="ARBA00022980"/>
    </source>
</evidence>
<dbReference type="Pfam" id="PF00444">
    <property type="entry name" value="Ribosomal_L36"/>
    <property type="match status" value="1"/>
</dbReference>
<evidence type="ECO:0000256" key="2">
    <source>
        <dbReference type="ARBA" id="ARBA00007645"/>
    </source>
</evidence>
<keyword evidence="10" id="KW-1185">Reference proteome</keyword>
<dbReference type="GO" id="GO:0003735">
    <property type="term" value="F:structural constituent of ribosome"/>
    <property type="evidence" value="ECO:0007669"/>
    <property type="project" value="InterPro"/>
</dbReference>
<evidence type="ECO:0000256" key="6">
    <source>
        <dbReference type="ARBA" id="ARBA00023274"/>
    </source>
</evidence>
<dbReference type="SUPFAM" id="SSF57840">
    <property type="entry name" value="Ribosomal protein L36"/>
    <property type="match status" value="1"/>
</dbReference>
<dbReference type="Proteomes" id="UP000193986">
    <property type="component" value="Unassembled WGS sequence"/>
</dbReference>
<keyword evidence="6 7" id="KW-0687">Ribonucleoprotein</keyword>
<dbReference type="PANTHER" id="PTHR46909">
    <property type="entry name" value="39S RIBOSOMAL PROTEIN L36, MITOCHONDRIAL"/>
    <property type="match status" value="1"/>
</dbReference>
<keyword evidence="3" id="KW-0809">Transit peptide</keyword>
<keyword evidence="5" id="KW-0496">Mitochondrion</keyword>
<evidence type="ECO:0000256" key="3">
    <source>
        <dbReference type="ARBA" id="ARBA00022946"/>
    </source>
</evidence>
<dbReference type="PANTHER" id="PTHR46909:SF1">
    <property type="entry name" value="LARGE RIBOSOMAL SUBUNIT PROTEIN BL36M"/>
    <property type="match status" value="1"/>
</dbReference>
<evidence type="ECO:0000256" key="8">
    <source>
        <dbReference type="SAM" id="MobiDB-lite"/>
    </source>
</evidence>
<reference evidence="9 10" key="1">
    <citation type="submission" date="2016-07" db="EMBL/GenBank/DDBJ databases">
        <title>Pervasive Adenine N6-methylation of Active Genes in Fungi.</title>
        <authorList>
            <consortium name="DOE Joint Genome Institute"/>
            <person name="Mondo S.J."/>
            <person name="Dannebaum R.O."/>
            <person name="Kuo R.C."/>
            <person name="Labutti K."/>
            <person name="Haridas S."/>
            <person name="Kuo A."/>
            <person name="Salamov A."/>
            <person name="Ahrendt S.R."/>
            <person name="Lipzen A."/>
            <person name="Sullivan W."/>
            <person name="Andreopoulos W.B."/>
            <person name="Clum A."/>
            <person name="Lindquist E."/>
            <person name="Daum C."/>
            <person name="Ramamoorthy G.K."/>
            <person name="Gryganskyi A."/>
            <person name="Culley D."/>
            <person name="Magnuson J.K."/>
            <person name="James T.Y."/>
            <person name="O'Malley M.A."/>
            <person name="Stajich J.E."/>
            <person name="Spatafora J.W."/>
            <person name="Visel A."/>
            <person name="Grigoriev I.V."/>
        </authorList>
    </citation>
    <scope>NUCLEOTIDE SEQUENCE [LARGE SCALE GENOMIC DNA]</scope>
    <source>
        <strain evidence="9 10">68-887.2</strain>
    </source>
</reference>
<feature type="compositionally biased region" description="Low complexity" evidence="8">
    <location>
        <begin position="12"/>
        <end position="33"/>
    </location>
</feature>
<protein>
    <recommendedName>
        <fullName evidence="7">Ribosomal protein</fullName>
    </recommendedName>
</protein>
<dbReference type="InterPro" id="IPR052143">
    <property type="entry name" value="Mitoribosomal_bL36m"/>
</dbReference>
<dbReference type="NCBIfam" id="TIGR01022">
    <property type="entry name" value="rpmJ_bact"/>
    <property type="match status" value="1"/>
</dbReference>
<dbReference type="STRING" id="71784.A0A1Y2BBR3"/>
<gene>
    <name evidence="9" type="ORF">BCR39DRAFT_479551</name>
</gene>
<dbReference type="GO" id="GO:0006412">
    <property type="term" value="P:translation"/>
    <property type="evidence" value="ECO:0007669"/>
    <property type="project" value="InterPro"/>
</dbReference>
<dbReference type="GO" id="GO:0005762">
    <property type="term" value="C:mitochondrial large ribosomal subunit"/>
    <property type="evidence" value="ECO:0007669"/>
    <property type="project" value="TreeGrafter"/>
</dbReference>
<sequence>MLRALVRRLPMPTASGSRACSSSSTHHCSHPSPIRTRTSLRIPQSTLMPTLRTLSPSSLSTQPVAAASSPFALGGQQVRGMKVRSAIKRMCEDCSIVKRRYGTLYVICKKNPKHKQRQG</sequence>
<dbReference type="InterPro" id="IPR035977">
    <property type="entry name" value="Ribosomal_bL36_sp"/>
</dbReference>
<dbReference type="AlphaFoldDB" id="A0A1Y2BBR3"/>
<comment type="similarity">
    <text evidence="2 7">Belongs to the bacterial ribosomal protein bL36 family.</text>
</comment>
<proteinExistence type="inferred from homology"/>